<evidence type="ECO:0000259" key="11">
    <source>
        <dbReference type="Pfam" id="PF23350"/>
    </source>
</evidence>
<evidence type="ECO:0000259" key="9">
    <source>
        <dbReference type="Pfam" id="PF14782"/>
    </source>
</evidence>
<dbReference type="InterPro" id="IPR055380">
    <property type="entry name" value="BBS2_hp_dom"/>
</dbReference>
<dbReference type="PANTHER" id="PTHR32465">
    <property type="entry name" value="BARDET-BIEDL SYNDROME 2 PROTEIN"/>
    <property type="match status" value="1"/>
</dbReference>
<dbReference type="Pfam" id="PF14783">
    <property type="entry name" value="BBS2_Mid"/>
    <property type="match status" value="1"/>
</dbReference>
<evidence type="ECO:0000256" key="5">
    <source>
        <dbReference type="ARBA" id="ARBA00023212"/>
    </source>
</evidence>
<evidence type="ECO:0000256" key="7">
    <source>
        <dbReference type="SAM" id="Coils"/>
    </source>
</evidence>
<dbReference type="Pfam" id="PF14781">
    <property type="entry name" value="BBS2_N"/>
    <property type="match status" value="1"/>
</dbReference>
<dbReference type="PIRSF" id="PIRSF013684">
    <property type="entry name" value="BBS2"/>
    <property type="match status" value="1"/>
</dbReference>
<dbReference type="OrthoDB" id="2120021at2759"/>
<dbReference type="GO" id="GO:1905515">
    <property type="term" value="P:non-motile cilium assembly"/>
    <property type="evidence" value="ECO:0007669"/>
    <property type="project" value="InterPro"/>
</dbReference>
<dbReference type="InterPro" id="IPR029430">
    <property type="entry name" value="BBS2_N"/>
</dbReference>
<proteinExistence type="predicted"/>
<evidence type="ECO:0000313" key="14">
    <source>
        <dbReference type="Proteomes" id="UP000670152"/>
    </source>
</evidence>
<feature type="non-terminal residue" evidence="13">
    <location>
        <position position="1"/>
    </location>
</feature>
<feature type="domain" description="BBS2 GAE" evidence="9">
    <location>
        <begin position="384"/>
        <end position="475"/>
    </location>
</feature>
<evidence type="ECO:0000256" key="3">
    <source>
        <dbReference type="ARBA" id="ARBA00022490"/>
    </source>
</evidence>
<feature type="coiled-coil region" evidence="7">
    <location>
        <begin position="639"/>
        <end position="677"/>
    </location>
</feature>
<organism evidence="13 14">
    <name type="scientific">Acromyrmex heyeri</name>
    <dbReference type="NCBI Taxonomy" id="230685"/>
    <lineage>
        <taxon>Eukaryota</taxon>
        <taxon>Metazoa</taxon>
        <taxon>Ecdysozoa</taxon>
        <taxon>Arthropoda</taxon>
        <taxon>Hexapoda</taxon>
        <taxon>Insecta</taxon>
        <taxon>Pterygota</taxon>
        <taxon>Neoptera</taxon>
        <taxon>Endopterygota</taxon>
        <taxon>Hymenoptera</taxon>
        <taxon>Apocrita</taxon>
        <taxon>Aculeata</taxon>
        <taxon>Formicoidea</taxon>
        <taxon>Formicidae</taxon>
        <taxon>Myrmicinae</taxon>
        <taxon>Acromyrmex</taxon>
    </lineage>
</organism>
<dbReference type="EMBL" id="JAANIB010007367">
    <property type="protein sequence ID" value="KAG5326356.1"/>
    <property type="molecule type" value="Genomic_DNA"/>
</dbReference>
<feature type="domain" description="Ciliary BBSome complex subunit 2 N-terminal" evidence="8">
    <location>
        <begin position="19"/>
        <end position="137"/>
    </location>
</feature>
<name>A0A836JV29_9HYME</name>
<dbReference type="Pfam" id="PF14782">
    <property type="entry name" value="BBS2_GAE"/>
    <property type="match status" value="1"/>
</dbReference>
<dbReference type="InterPro" id="IPR016616">
    <property type="entry name" value="Bardet-Biedl_syndrome_2_prot"/>
</dbReference>
<keyword evidence="6" id="KW-0966">Cell projection</keyword>
<dbReference type="GO" id="GO:0031514">
    <property type="term" value="C:motile cilium"/>
    <property type="evidence" value="ECO:0007669"/>
    <property type="project" value="TreeGrafter"/>
</dbReference>
<evidence type="ECO:0000313" key="13">
    <source>
        <dbReference type="EMBL" id="KAG5326356.1"/>
    </source>
</evidence>
<comment type="subcellular location">
    <subcellularLocation>
        <location evidence="1">Cell projection</location>
        <location evidence="1">Cilium</location>
    </subcellularLocation>
    <subcellularLocation>
        <location evidence="2">Cytoplasm</location>
        <location evidence="2">Cytoskeleton</location>
    </subcellularLocation>
</comment>
<feature type="domain" description="BBS2 hairpin" evidence="12">
    <location>
        <begin position="589"/>
        <end position="686"/>
    </location>
</feature>
<feature type="domain" description="BBS2 platform" evidence="11">
    <location>
        <begin position="493"/>
        <end position="576"/>
    </location>
</feature>
<dbReference type="GO" id="GO:0016020">
    <property type="term" value="C:membrane"/>
    <property type="evidence" value="ECO:0007669"/>
    <property type="project" value="TreeGrafter"/>
</dbReference>
<feature type="domain" description="Ciliary BBSome complex subunit 2 middle region" evidence="10">
    <location>
        <begin position="177"/>
        <end position="284"/>
    </location>
</feature>
<keyword evidence="3" id="KW-0963">Cytoplasm</keyword>
<keyword evidence="5" id="KW-0206">Cytoskeleton</keyword>
<keyword evidence="4" id="KW-0969">Cilium</keyword>
<feature type="non-terminal residue" evidence="13">
    <location>
        <position position="719"/>
    </location>
</feature>
<evidence type="ECO:0000256" key="6">
    <source>
        <dbReference type="ARBA" id="ARBA00023273"/>
    </source>
</evidence>
<dbReference type="AlphaFoldDB" id="A0A836JV29"/>
<reference evidence="13 14" key="1">
    <citation type="submission" date="2020-02" db="EMBL/GenBank/DDBJ databases">
        <title>Relaxed selection underlies rapid genomic changes in the transitions from sociality to social parasitism in ants.</title>
        <authorList>
            <person name="Bi X."/>
        </authorList>
    </citation>
    <scope>NUCLEOTIDE SEQUENCE [LARGE SCALE GENOMIC DNA]</scope>
    <source>
        <strain evidence="13">BGI-DK2014b</strain>
        <tissue evidence="13">Whole body</tissue>
    </source>
</reference>
<evidence type="ECO:0000256" key="4">
    <source>
        <dbReference type="ARBA" id="ARBA00023069"/>
    </source>
</evidence>
<dbReference type="InterPro" id="IPR011047">
    <property type="entry name" value="Quinoprotein_ADH-like_sf"/>
</dbReference>
<dbReference type="InterPro" id="IPR055379">
    <property type="entry name" value="BBS2_pf_dom"/>
</dbReference>
<dbReference type="Pfam" id="PF23350">
    <property type="entry name" value="BBS2_pf"/>
    <property type="match status" value="1"/>
</dbReference>
<evidence type="ECO:0000256" key="2">
    <source>
        <dbReference type="ARBA" id="ARBA00004245"/>
    </source>
</evidence>
<dbReference type="SUPFAM" id="SSF50998">
    <property type="entry name" value="Quinoprotein alcohol dehydrogenase-like"/>
    <property type="match status" value="1"/>
</dbReference>
<accession>A0A836JV29</accession>
<dbReference type="InterPro" id="IPR029429">
    <property type="entry name" value="BBS2_Mid"/>
</dbReference>
<dbReference type="GO" id="GO:0034464">
    <property type="term" value="C:BBSome"/>
    <property type="evidence" value="ECO:0007669"/>
    <property type="project" value="InterPro"/>
</dbReference>
<evidence type="ECO:0000259" key="10">
    <source>
        <dbReference type="Pfam" id="PF14783"/>
    </source>
</evidence>
<gene>
    <name evidence="13" type="primary">Bbs2</name>
    <name evidence="13" type="ORF">G6Z77_0003562</name>
</gene>
<dbReference type="GO" id="GO:0036064">
    <property type="term" value="C:ciliary basal body"/>
    <property type="evidence" value="ECO:0007669"/>
    <property type="project" value="TreeGrafter"/>
</dbReference>
<comment type="caution">
    <text evidence="13">The sequence shown here is derived from an EMBL/GenBank/DDBJ whole genome shotgun (WGS) entry which is preliminary data.</text>
</comment>
<sequence>MAEFSLNIQKHIKANLVVSGKFDGSHACLAAATPGGTILVHSPHRQPQVDYSDHKQSNKRLSWSGELAELQIGTESEYYIQIVSHINVKSLCTGRLGEDERDILLVGTISHVLAYHVEDNADVFYKEMSDGANCMLVAKVGWLPNHVVVIGGNCSVTILDAHGTEIFWTVMGGIVTSLAAFDFDGDGENELLTGTTDFEIRVQKKDTTLWETKETAAIVVFTDLPNRQFAYALENGTIGVYEAGQRLWRVKSKHKVISVNTFDINGDSVLELITGWSSGKVDARTYNTGEVIFKIQLSSGVAGIVEADYRRTGKPDLVVISTNGEVRGYSAGSAMQAPEPGEIIRELLAKKQALQMELRQRAATGSSMYYGSRLAISLLTKRGAARVALAAGPGLLVYCAIVFAEGVFEGETLVTHPNRPQGELEIALYPAKNDPVDIHVKVYVGPPGSDLLQSSKRKYFSYYLVFEITRQLPRFCMYERIPKPQLVPEELSNNGVEMDIAERPQRIAIWLNQSIIMGEELEVAESGPNVGCIEVWLRGMRDNKIHCFKSNASGKVIIQTDDATLAGDIIQSLTMYLGVRELTSEATFPAEEKRILDALERVKGLKEVDARLQAEAAGGATLLKSIVIRLEDARILENIDDMRKRLMQLKNINGDLIREHEIRLNSHRELAASLKELNIGVQRAARLRVGKAASNAIARCRTAIQDENPKALALAIRHG</sequence>
<keyword evidence="14" id="KW-1185">Reference proteome</keyword>
<dbReference type="GO" id="GO:0043005">
    <property type="term" value="C:neuron projection"/>
    <property type="evidence" value="ECO:0007669"/>
    <property type="project" value="TreeGrafter"/>
</dbReference>
<protein>
    <submittedName>
        <fullName evidence="13">BBS2 protein</fullName>
    </submittedName>
</protein>
<dbReference type="InterPro" id="IPR029333">
    <property type="entry name" value="BBS2_GAE_dom"/>
</dbReference>
<evidence type="ECO:0000259" key="8">
    <source>
        <dbReference type="Pfam" id="PF14781"/>
    </source>
</evidence>
<dbReference type="Proteomes" id="UP000670152">
    <property type="component" value="Unassembled WGS sequence"/>
</dbReference>
<keyword evidence="7" id="KW-0175">Coiled coil</keyword>
<dbReference type="Pfam" id="PF23353">
    <property type="entry name" value="BBS2_hp"/>
    <property type="match status" value="1"/>
</dbReference>
<evidence type="ECO:0000259" key="12">
    <source>
        <dbReference type="Pfam" id="PF23353"/>
    </source>
</evidence>
<evidence type="ECO:0000256" key="1">
    <source>
        <dbReference type="ARBA" id="ARBA00004138"/>
    </source>
</evidence>
<dbReference type="PANTHER" id="PTHR32465:SF0">
    <property type="entry name" value="BARDET-BIEDL SYNDROME 2 PROTEIN"/>
    <property type="match status" value="1"/>
</dbReference>